<dbReference type="AlphaFoldDB" id="K0RMV0"/>
<comment type="caution">
    <text evidence="1">The sequence shown here is derived from an EMBL/GenBank/DDBJ whole genome shotgun (WGS) entry which is preliminary data.</text>
</comment>
<organism evidence="1 2">
    <name type="scientific">Thalassiosira oceanica</name>
    <name type="common">Marine diatom</name>
    <dbReference type="NCBI Taxonomy" id="159749"/>
    <lineage>
        <taxon>Eukaryota</taxon>
        <taxon>Sar</taxon>
        <taxon>Stramenopiles</taxon>
        <taxon>Ochrophyta</taxon>
        <taxon>Bacillariophyta</taxon>
        <taxon>Coscinodiscophyceae</taxon>
        <taxon>Thalassiosirophycidae</taxon>
        <taxon>Thalassiosirales</taxon>
        <taxon>Thalassiosiraceae</taxon>
        <taxon>Thalassiosira</taxon>
    </lineage>
</organism>
<accession>K0RMV0</accession>
<reference evidence="1 2" key="1">
    <citation type="journal article" date="2012" name="Genome Biol.">
        <title>Genome and low-iron response of an oceanic diatom adapted to chronic iron limitation.</title>
        <authorList>
            <person name="Lommer M."/>
            <person name="Specht M."/>
            <person name="Roy A.S."/>
            <person name="Kraemer L."/>
            <person name="Andreson R."/>
            <person name="Gutowska M.A."/>
            <person name="Wolf J."/>
            <person name="Bergner S.V."/>
            <person name="Schilhabel M.B."/>
            <person name="Klostermeier U.C."/>
            <person name="Beiko R.G."/>
            <person name="Rosenstiel P."/>
            <person name="Hippler M."/>
            <person name="Laroche J."/>
        </authorList>
    </citation>
    <scope>NUCLEOTIDE SEQUENCE [LARGE SCALE GENOMIC DNA]</scope>
    <source>
        <strain evidence="1 2">CCMP1005</strain>
    </source>
</reference>
<keyword evidence="2" id="KW-1185">Reference proteome</keyword>
<feature type="non-terminal residue" evidence="1">
    <location>
        <position position="1"/>
    </location>
</feature>
<evidence type="ECO:0000313" key="2">
    <source>
        <dbReference type="Proteomes" id="UP000266841"/>
    </source>
</evidence>
<name>K0RMV0_THAOC</name>
<evidence type="ECO:0008006" key="3">
    <source>
        <dbReference type="Google" id="ProtNLM"/>
    </source>
</evidence>
<sequence length="255" mass="29455">EDESPIEGQPQAVLKYYLLNRGVETTESTTPDEIRKLVRNCIEIKKPVLNPYNVVEPVKWIGFEPLDELTLGDKYDDWCTDFVEKMRSIKAVDDAYIDRHFGTERAQYQRAKAFAVLKAGNIGLSTIKVKNVQSKERPGKHLVAFTFQCLSSHRSVVHNVYVVFENNSEGEYVPSPLTYCGCENGAFFCSHMLVFLYLVRCVQRNDLSQDEMLKILPEYKKIALNRPCLIEFTLMHDKLKRERAQVMRQNKKPKA</sequence>
<evidence type="ECO:0000313" key="1">
    <source>
        <dbReference type="EMBL" id="EJK54475.1"/>
    </source>
</evidence>
<gene>
    <name evidence="1" type="ORF">THAOC_25892</name>
</gene>
<proteinExistence type="predicted"/>
<dbReference type="Proteomes" id="UP000266841">
    <property type="component" value="Unassembled WGS sequence"/>
</dbReference>
<protein>
    <recommendedName>
        <fullName evidence="3">SWIM-type domain-containing protein</fullName>
    </recommendedName>
</protein>
<dbReference type="EMBL" id="AGNL01035762">
    <property type="protein sequence ID" value="EJK54475.1"/>
    <property type="molecule type" value="Genomic_DNA"/>
</dbReference>